<dbReference type="Proteomes" id="UP000808146">
    <property type="component" value="Unassembled WGS sequence"/>
</dbReference>
<keyword evidence="1" id="KW-0547">Nucleotide-binding</keyword>
<dbReference type="PANTHER" id="PTHR43384">
    <property type="entry name" value="SEPTUM SITE-DETERMINING PROTEIN MIND HOMOLOG, CHLOROPLASTIC-RELATED"/>
    <property type="match status" value="1"/>
</dbReference>
<gene>
    <name evidence="3" type="ORF">IPN75_14080</name>
</gene>
<protein>
    <submittedName>
        <fullName evidence="3">Uncharacterized protein</fullName>
    </submittedName>
</protein>
<dbReference type="InterPro" id="IPR050625">
    <property type="entry name" value="ParA/MinD_ATPase"/>
</dbReference>
<reference evidence="3" key="1">
    <citation type="submission" date="2020-10" db="EMBL/GenBank/DDBJ databases">
        <title>Connecting structure to function with the recovery of over 1000 high-quality activated sludge metagenome-assembled genomes encoding full-length rRNA genes using long-read sequencing.</title>
        <authorList>
            <person name="Singleton C.M."/>
            <person name="Petriglieri F."/>
            <person name="Kristensen J.M."/>
            <person name="Kirkegaard R.H."/>
            <person name="Michaelsen T.Y."/>
            <person name="Andersen M.H."/>
            <person name="Karst S.M."/>
            <person name="Dueholm M.S."/>
            <person name="Nielsen P.H."/>
            <person name="Albertsen M."/>
        </authorList>
    </citation>
    <scope>NUCLEOTIDE SEQUENCE</scope>
    <source>
        <strain evidence="3">OdNE_18-Q3-R46-58_BAT3C.305</strain>
    </source>
</reference>
<evidence type="ECO:0000256" key="1">
    <source>
        <dbReference type="ARBA" id="ARBA00022741"/>
    </source>
</evidence>
<dbReference type="GO" id="GO:0016887">
    <property type="term" value="F:ATP hydrolysis activity"/>
    <property type="evidence" value="ECO:0007669"/>
    <property type="project" value="TreeGrafter"/>
</dbReference>
<keyword evidence="2" id="KW-0067">ATP-binding</keyword>
<proteinExistence type="predicted"/>
<organism evidence="3 4">
    <name type="scientific">Candidatus Dechloromonas phosphorivorans</name>
    <dbReference type="NCBI Taxonomy" id="2899244"/>
    <lineage>
        <taxon>Bacteria</taxon>
        <taxon>Pseudomonadati</taxon>
        <taxon>Pseudomonadota</taxon>
        <taxon>Betaproteobacteria</taxon>
        <taxon>Rhodocyclales</taxon>
        <taxon>Azonexaceae</taxon>
        <taxon>Dechloromonas</taxon>
    </lineage>
</organism>
<dbReference type="GO" id="GO:0005524">
    <property type="term" value="F:ATP binding"/>
    <property type="evidence" value="ECO:0007669"/>
    <property type="project" value="UniProtKB-KW"/>
</dbReference>
<comment type="caution">
    <text evidence="3">The sequence shown here is derived from an EMBL/GenBank/DDBJ whole genome shotgun (WGS) entry which is preliminary data.</text>
</comment>
<dbReference type="GO" id="GO:0051782">
    <property type="term" value="P:negative regulation of cell division"/>
    <property type="evidence" value="ECO:0007669"/>
    <property type="project" value="TreeGrafter"/>
</dbReference>
<evidence type="ECO:0000256" key="2">
    <source>
        <dbReference type="ARBA" id="ARBA00022840"/>
    </source>
</evidence>
<name>A0A9D7LUI7_9RHOO</name>
<dbReference type="GO" id="GO:0005829">
    <property type="term" value="C:cytosol"/>
    <property type="evidence" value="ECO:0007669"/>
    <property type="project" value="TreeGrafter"/>
</dbReference>
<evidence type="ECO:0000313" key="4">
    <source>
        <dbReference type="Proteomes" id="UP000808146"/>
    </source>
</evidence>
<accession>A0A9D7LUI7</accession>
<evidence type="ECO:0000313" key="3">
    <source>
        <dbReference type="EMBL" id="MBK8891403.1"/>
    </source>
</evidence>
<dbReference type="AlphaFoldDB" id="A0A9D7LUI7"/>
<sequence length="260" mass="27909">MAIINLAGALAELGRDVLVLDESPTEYGVTATLGLKARFDLEDVIRRKRDLDEVIVRGPAGIMILPVACGARSLAQLPASEQQWLVDRCSRLGFAVDTLLMDAVPGSASGLVWPGVTAQEVIIIGGGGANAVTAAYALIKRLSSEFGRREFHVVVSDVASEREARIVCGNVARVARRYLQVSLDFVGHVPPDDKMRHAARMRLPVVAAFPTAAAAESFRRLAQVIIASPRAEDDGSGFDDFMRNLIQSSRVHIAAVQISP</sequence>
<dbReference type="InterPro" id="IPR027417">
    <property type="entry name" value="P-loop_NTPase"/>
</dbReference>
<dbReference type="PANTHER" id="PTHR43384:SF4">
    <property type="entry name" value="CELLULOSE BIOSYNTHESIS PROTEIN BCSQ-RELATED"/>
    <property type="match status" value="1"/>
</dbReference>
<dbReference type="GO" id="GO:0009898">
    <property type="term" value="C:cytoplasmic side of plasma membrane"/>
    <property type="evidence" value="ECO:0007669"/>
    <property type="project" value="TreeGrafter"/>
</dbReference>
<dbReference type="SUPFAM" id="SSF52540">
    <property type="entry name" value="P-loop containing nucleoside triphosphate hydrolases"/>
    <property type="match status" value="1"/>
</dbReference>
<dbReference type="Gene3D" id="3.40.50.300">
    <property type="entry name" value="P-loop containing nucleotide triphosphate hydrolases"/>
    <property type="match status" value="1"/>
</dbReference>
<dbReference type="EMBL" id="JADKBR010000017">
    <property type="protein sequence ID" value="MBK8891403.1"/>
    <property type="molecule type" value="Genomic_DNA"/>
</dbReference>